<dbReference type="Proteomes" id="UP000262029">
    <property type="component" value="Chromosome"/>
</dbReference>
<sequence>MKKYIFTIFLLCLNLFALDNRTVLALSNVIEREEQIAYNFEKYILNEFKIPTMNDLLKDNQNPEDSYYLGSNFSLKNMFGKDLAFFSGSNDKLAIAIDSKKYSDEFIKLYYKRDLYRDRTSVYEKDEKLQYVKIVLKSKEAQNLFKILNNGDTILKVDDYSKCEANKYCINPKDNQKTIRKYTLNDSHIIYNIKDMEKGAIFISKRINNPPLKEDDPIYIEMGFEDLNIGTIIYSDGKKYIKIIASEDGKPRIYGVE</sequence>
<dbReference type="GeneID" id="61750665"/>
<organism evidence="2 4">
    <name type="scientific">Aliarcobacter skirrowii CCUG 10374</name>
    <dbReference type="NCBI Taxonomy" id="1032239"/>
    <lineage>
        <taxon>Bacteria</taxon>
        <taxon>Pseudomonadati</taxon>
        <taxon>Campylobacterota</taxon>
        <taxon>Epsilonproteobacteria</taxon>
        <taxon>Campylobacterales</taxon>
        <taxon>Arcobacteraceae</taxon>
        <taxon>Aliarcobacter</taxon>
    </lineage>
</organism>
<accession>A0AAD0SLB6</accession>
<evidence type="ECO:0000313" key="2">
    <source>
        <dbReference type="EMBL" id="AXX84729.1"/>
    </source>
</evidence>
<reference evidence="3 5" key="1">
    <citation type="submission" date="2017-09" db="EMBL/GenBank/DDBJ databases">
        <title>Genomics of the genus Arcobacter.</title>
        <authorList>
            <person name="Perez-Cataluna A."/>
            <person name="Figueras M.J."/>
            <person name="Salas-Masso N."/>
        </authorList>
    </citation>
    <scope>NUCLEOTIDE SEQUENCE [LARGE SCALE GENOMIC DNA]</scope>
    <source>
        <strain evidence="3 5">LMG 6621</strain>
    </source>
</reference>
<dbReference type="RefSeq" id="WP_066407864.1">
    <property type="nucleotide sequence ID" value="NZ_CP032099.1"/>
</dbReference>
<proteinExistence type="predicted"/>
<evidence type="ECO:0000313" key="4">
    <source>
        <dbReference type="Proteomes" id="UP000262029"/>
    </source>
</evidence>
<gene>
    <name evidence="2" type="ORF">ASKIR_0912</name>
    <name evidence="3" type="ORF">CP959_08505</name>
</gene>
<feature type="chain" id="PRO_5042219586" evidence="1">
    <location>
        <begin position="26"/>
        <end position="257"/>
    </location>
</feature>
<reference evidence="2 4" key="2">
    <citation type="submission" date="2018-08" db="EMBL/GenBank/DDBJ databases">
        <title>Complete genome of the Arcobacter skirrowii type strain LMG 6621.</title>
        <authorList>
            <person name="Miller W.G."/>
            <person name="Yee E."/>
            <person name="Bono J.L."/>
        </authorList>
    </citation>
    <scope>NUCLEOTIDE SEQUENCE [LARGE SCALE GENOMIC DNA]</scope>
    <source>
        <strain evidence="2 4">CCUG 10374</strain>
    </source>
</reference>
<dbReference type="EMBL" id="NXIC01000005">
    <property type="protein sequence ID" value="RXI25457.1"/>
    <property type="molecule type" value="Genomic_DNA"/>
</dbReference>
<keyword evidence="5" id="KW-1185">Reference proteome</keyword>
<dbReference type="AlphaFoldDB" id="A0AAD0SLB6"/>
<evidence type="ECO:0000256" key="1">
    <source>
        <dbReference type="SAM" id="SignalP"/>
    </source>
</evidence>
<keyword evidence="1" id="KW-0732">Signal</keyword>
<dbReference type="Proteomes" id="UP000290580">
    <property type="component" value="Unassembled WGS sequence"/>
</dbReference>
<dbReference type="EMBL" id="CP032099">
    <property type="protein sequence ID" value="AXX84729.1"/>
    <property type="molecule type" value="Genomic_DNA"/>
</dbReference>
<protein>
    <submittedName>
        <fullName evidence="2">Uncharacterized protein</fullName>
    </submittedName>
</protein>
<evidence type="ECO:0000313" key="5">
    <source>
        <dbReference type="Proteomes" id="UP000290580"/>
    </source>
</evidence>
<feature type="signal peptide" evidence="1">
    <location>
        <begin position="1"/>
        <end position="25"/>
    </location>
</feature>
<evidence type="ECO:0000313" key="3">
    <source>
        <dbReference type="EMBL" id="RXI25457.1"/>
    </source>
</evidence>
<name>A0AAD0SLB6_9BACT</name>